<keyword evidence="4" id="KW-1185">Reference proteome</keyword>
<dbReference type="RefSeq" id="XP_003293018.1">
    <property type="nucleotide sequence ID" value="XM_003292970.1"/>
</dbReference>
<feature type="transmembrane region" description="Helical" evidence="1">
    <location>
        <begin position="1223"/>
        <end position="1250"/>
    </location>
</feature>
<feature type="transmembrane region" description="Helical" evidence="1">
    <location>
        <begin position="1361"/>
        <end position="1384"/>
    </location>
</feature>
<evidence type="ECO:0000256" key="1">
    <source>
        <dbReference type="SAM" id="Phobius"/>
    </source>
</evidence>
<protein>
    <submittedName>
        <fullName evidence="3">Uncharacterized protein</fullName>
    </submittedName>
</protein>
<accession>F1A026</accession>
<dbReference type="Proteomes" id="UP000001064">
    <property type="component" value="Unassembled WGS sequence"/>
</dbReference>
<dbReference type="VEuPathDB" id="AmoebaDB:DICPUDRAFT_83613"/>
<feature type="transmembrane region" description="Helical" evidence="1">
    <location>
        <begin position="1183"/>
        <end position="1203"/>
    </location>
</feature>
<keyword evidence="1" id="KW-0812">Transmembrane</keyword>
<keyword evidence="1" id="KW-0472">Membrane</keyword>
<feature type="signal peptide" evidence="2">
    <location>
        <begin position="1"/>
        <end position="23"/>
    </location>
</feature>
<dbReference type="PANTHER" id="PTHR32158">
    <property type="entry name" value="RING-TYPE DOMAIN-CONTAINING PROTEIN"/>
    <property type="match status" value="1"/>
</dbReference>
<organism evidence="3 4">
    <name type="scientific">Dictyostelium purpureum</name>
    <name type="common">Slime mold</name>
    <dbReference type="NCBI Taxonomy" id="5786"/>
    <lineage>
        <taxon>Eukaryota</taxon>
        <taxon>Amoebozoa</taxon>
        <taxon>Evosea</taxon>
        <taxon>Eumycetozoa</taxon>
        <taxon>Dictyostelia</taxon>
        <taxon>Dictyosteliales</taxon>
        <taxon>Dictyosteliaceae</taxon>
        <taxon>Dictyostelium</taxon>
    </lineage>
</organism>
<dbReference type="GeneID" id="10510489"/>
<sequence length="1594" mass="181051">MIIKISTLIIIILLFNNCIFTNQQDIFLKNYKNSYKSNNDNNNSSNIYVSKNGNDGNNGTIEFPYYSICKVLFAINGTLNYDQINVYIGSGEYDCSNCSNFILKDHQNIVFSDYNNNLDDYCLKNNIFNNFNNKPIKNNINNINIINFNLALENSTLIINNINFIYNTSTTVSNLIVLQFNSFLYFNNSLLNINNIYNSNNIYSQTIILENSVLEFSSSSVNNIQLEIIESTFLVENCNISSINIMPSRGMELGFLNSKFYQLFILPTNNDINYSNNKININDCIVNFLISINNNTINDNKNYIFPLITENSYIKINKSKILSTYDQISNSLVEARDGATVEIINTLIKGWSFMGPVITLRNSSAYLEMVISYMEGITFLDCHGSLMYLDNIYFNSGVMSLFTLRGGVSNVTLSSSSLTYYYSGLPLVIETENNYLNLSQVVFQNVEGMYIPKMNITGYALFVYASRAIREYLFKFKEGSTFYCNGCLFSVDQTESTLMIMDQSNITLYDCDIRTTPKAIVAKNSNITIIALYLENVYTPFPTIQLENSNLIFIDSNATGIFLKESEFIHAISSTVYIENFQTLNFNLEETFISLNNSVASVKGINIEFLRSQNGVFTLMDGSSLFLEDSNFENILATTIFSAVNGSTITLSNNIVTGTSYNVFFKLNGSVASMEGTSFSANKGSLLLAYSSSFITLSKFNFKSDNYPMVFQLDSFISVFSSTLVLSDFSFNQISFSGIYFFKISNDSVAILNNVEFIDNSNIPNILYSENRSKVSISNSKFVSNSIFNNNLFSIQGHCQVDLNQVFFYNNTVNFDSFLINLIESTLKMNSSEISKTTSKQSSIGSTGSLLEIQNSIFNENFVVFNGGVMNLDHLTNIVKLENNVFIKNKCLGSGGVFYTNGFKYSIDKNDSNIFLNNSSIYGNIIASEPSFLKVSEPIVKLIYIALLDRYSQLVSIQIYPTTVSIQKTIGNDTFDPIKFTVLIRGGQSSFDTSIFHIPVNTNLSSQVYSLNISIPDLKLEYYNPNYTSGIPCNFFQYYSNDVCNYCDFNKIYDYTKEECVDCPNNMHCLGSEIGANFGFHVFNLNSIETFIFTEPCPLGLCLEGSEESINRCPTSQYDPDSPYCSKCTNDPSIGPSISKNALNCCQNVQPLLLFGYIAFILILTFIISLYKSNVNTKLTGVVIMLLQYNSIIFYSYPGLYILPLFRISMDFIFNYCTVRINTVYKLLVSIISLVFITVFGLSDIAYVILNSLRKNLFFSGIVNSSLSKEMKTNLDNYDMIKFLGINKSSSGIPSGMGTDIGEGKYDRSFIRIKQYYNYYLIMHQPIFFIIISTIIPKKVHSFTGLSIDFSYEFNSTPLHMILFSSSIILLLFFAFFIPLKLFINCFFSHLFEKKINTNSLITKKIKKKKLDNNNNSINNIFDNNSNNNNSININNYQNYNYNNNFNDNSINSNSIDLKYSTGALILIYIIKLFYNPNISKLYNSSTSASITGDVYKAKYRWWDFIIIFRNLIISFLVVSMVYLPYYYFLIIITIQSAYTLLHFSFKPQRNTKLYNFEIILNITNLLLYLILNSTLISNNKLKVKICKKSLIFI</sequence>
<evidence type="ECO:0000313" key="3">
    <source>
        <dbReference type="EMBL" id="EGC30463.1"/>
    </source>
</evidence>
<keyword evidence="1" id="KW-1133">Transmembrane helix</keyword>
<feature type="transmembrane region" description="Helical" evidence="1">
    <location>
        <begin position="1554"/>
        <end position="1572"/>
    </location>
</feature>
<dbReference type="PANTHER" id="PTHR32158:SF22">
    <property type="entry name" value="TRANSMEMBRANE DOMAIN-CONTAINING PROTEIN DDB_G0287209"/>
    <property type="match status" value="1"/>
</dbReference>
<dbReference type="eggNOG" id="ENOG502SWCX">
    <property type="taxonomic scope" value="Eukaryota"/>
</dbReference>
<proteinExistence type="predicted"/>
<evidence type="ECO:0000256" key="2">
    <source>
        <dbReference type="SAM" id="SignalP"/>
    </source>
</evidence>
<feature type="chain" id="PRO_5003264002" evidence="2">
    <location>
        <begin position="24"/>
        <end position="1594"/>
    </location>
</feature>
<dbReference type="KEGG" id="dpp:DICPUDRAFT_83613"/>
<reference evidence="4" key="1">
    <citation type="journal article" date="2011" name="Genome Biol.">
        <title>Comparative genomics of the social amoebae Dictyostelium discoideum and Dictyostelium purpureum.</title>
        <authorList>
            <consortium name="US DOE Joint Genome Institute (JGI-PGF)"/>
            <person name="Sucgang R."/>
            <person name="Kuo A."/>
            <person name="Tian X."/>
            <person name="Salerno W."/>
            <person name="Parikh A."/>
            <person name="Feasley C.L."/>
            <person name="Dalin E."/>
            <person name="Tu H."/>
            <person name="Huang E."/>
            <person name="Barry K."/>
            <person name="Lindquist E."/>
            <person name="Shapiro H."/>
            <person name="Bruce D."/>
            <person name="Schmutz J."/>
            <person name="Salamov A."/>
            <person name="Fey P."/>
            <person name="Gaudet P."/>
            <person name="Anjard C."/>
            <person name="Babu M.M."/>
            <person name="Basu S."/>
            <person name="Bushmanova Y."/>
            <person name="van der Wel H."/>
            <person name="Katoh-Kurasawa M."/>
            <person name="Dinh C."/>
            <person name="Coutinho P.M."/>
            <person name="Saito T."/>
            <person name="Elias M."/>
            <person name="Schaap P."/>
            <person name="Kay R.R."/>
            <person name="Henrissat B."/>
            <person name="Eichinger L."/>
            <person name="Rivero F."/>
            <person name="Putnam N.H."/>
            <person name="West C.M."/>
            <person name="Loomis W.F."/>
            <person name="Chisholm R.L."/>
            <person name="Shaulsky G."/>
            <person name="Strassmann J.E."/>
            <person name="Queller D.C."/>
            <person name="Kuspa A."/>
            <person name="Grigoriev I.V."/>
        </authorList>
    </citation>
    <scope>NUCLEOTIDE SEQUENCE [LARGE SCALE GENOMIC DNA]</scope>
    <source>
        <strain evidence="4">QSDP1</strain>
    </source>
</reference>
<feature type="transmembrane region" description="Helical" evidence="1">
    <location>
        <begin position="1317"/>
        <end position="1336"/>
    </location>
</feature>
<evidence type="ECO:0000313" key="4">
    <source>
        <dbReference type="Proteomes" id="UP000001064"/>
    </source>
</evidence>
<dbReference type="EMBL" id="GL871327">
    <property type="protein sequence ID" value="EGC30463.1"/>
    <property type="molecule type" value="Genomic_DNA"/>
</dbReference>
<dbReference type="InParanoid" id="F1A026"/>
<dbReference type="OrthoDB" id="10691171at2759"/>
<name>F1A026_DICPU</name>
<gene>
    <name evidence="3" type="ORF">DICPUDRAFT_83613</name>
</gene>
<dbReference type="OMA" id="NINDCIV"/>
<keyword evidence="2" id="KW-0732">Signal</keyword>
<feature type="transmembrane region" description="Helical" evidence="1">
    <location>
        <begin position="1152"/>
        <end position="1171"/>
    </location>
</feature>